<dbReference type="RefSeq" id="WP_145100890.1">
    <property type="nucleotide sequence ID" value="NZ_CP036261.1"/>
</dbReference>
<keyword evidence="5 6" id="KW-0472">Membrane</keyword>
<dbReference type="InterPro" id="IPR001851">
    <property type="entry name" value="ABC_transp_permease"/>
</dbReference>
<feature type="transmembrane region" description="Helical" evidence="6">
    <location>
        <begin position="210"/>
        <end position="230"/>
    </location>
</feature>
<feature type="transmembrane region" description="Helical" evidence="6">
    <location>
        <begin position="295"/>
        <end position="312"/>
    </location>
</feature>
<comment type="subcellular location">
    <subcellularLocation>
        <location evidence="1">Cell membrane</location>
        <topology evidence="1">Multi-pass membrane protein</topology>
    </subcellularLocation>
</comment>
<accession>A0A517M6C0</accession>
<organism evidence="7 8">
    <name type="scientific">Rosistilla ulvae</name>
    <dbReference type="NCBI Taxonomy" id="1930277"/>
    <lineage>
        <taxon>Bacteria</taxon>
        <taxon>Pseudomonadati</taxon>
        <taxon>Planctomycetota</taxon>
        <taxon>Planctomycetia</taxon>
        <taxon>Pirellulales</taxon>
        <taxon>Pirellulaceae</taxon>
        <taxon>Rosistilla</taxon>
    </lineage>
</organism>
<keyword evidence="8" id="KW-1185">Reference proteome</keyword>
<evidence type="ECO:0000313" key="8">
    <source>
        <dbReference type="Proteomes" id="UP000319557"/>
    </source>
</evidence>
<dbReference type="Proteomes" id="UP000319557">
    <property type="component" value="Chromosome"/>
</dbReference>
<keyword evidence="2" id="KW-1003">Cell membrane</keyword>
<dbReference type="OrthoDB" id="9784538at2"/>
<evidence type="ECO:0000313" key="7">
    <source>
        <dbReference type="EMBL" id="QDS90424.1"/>
    </source>
</evidence>
<dbReference type="PANTHER" id="PTHR32196:SF15">
    <property type="entry name" value="SUGAR ABC TRANSPORTER PERMEASE PROTEIN"/>
    <property type="match status" value="1"/>
</dbReference>
<keyword evidence="4 6" id="KW-1133">Transmembrane helix</keyword>
<evidence type="ECO:0000256" key="5">
    <source>
        <dbReference type="ARBA" id="ARBA00023136"/>
    </source>
</evidence>
<reference evidence="7 8" key="1">
    <citation type="submission" date="2019-02" db="EMBL/GenBank/DDBJ databases">
        <title>Deep-cultivation of Planctomycetes and their phenomic and genomic characterization uncovers novel biology.</title>
        <authorList>
            <person name="Wiegand S."/>
            <person name="Jogler M."/>
            <person name="Boedeker C."/>
            <person name="Pinto D."/>
            <person name="Vollmers J."/>
            <person name="Rivas-Marin E."/>
            <person name="Kohn T."/>
            <person name="Peeters S.H."/>
            <person name="Heuer A."/>
            <person name="Rast P."/>
            <person name="Oberbeckmann S."/>
            <person name="Bunk B."/>
            <person name="Jeske O."/>
            <person name="Meyerdierks A."/>
            <person name="Storesund J.E."/>
            <person name="Kallscheuer N."/>
            <person name="Luecker S."/>
            <person name="Lage O.M."/>
            <person name="Pohl T."/>
            <person name="Merkel B.J."/>
            <person name="Hornburger P."/>
            <person name="Mueller R.-W."/>
            <person name="Bruemmer F."/>
            <person name="Labrenz M."/>
            <person name="Spormann A.M."/>
            <person name="Op den Camp H."/>
            <person name="Overmann J."/>
            <person name="Amann R."/>
            <person name="Jetten M.S.M."/>
            <person name="Mascher T."/>
            <person name="Medema M.H."/>
            <person name="Devos D.P."/>
            <person name="Kaster A.-K."/>
            <person name="Ovreas L."/>
            <person name="Rohde M."/>
            <person name="Galperin M.Y."/>
            <person name="Jogler C."/>
        </authorList>
    </citation>
    <scope>NUCLEOTIDE SEQUENCE [LARGE SCALE GENOMIC DNA]</scope>
    <source>
        <strain evidence="7 8">EC9</strain>
    </source>
</reference>
<dbReference type="Pfam" id="PF02653">
    <property type="entry name" value="BPD_transp_2"/>
    <property type="match status" value="1"/>
</dbReference>
<keyword evidence="3 6" id="KW-0812">Transmembrane</keyword>
<sequence>MKKILGILGLLVFICVVTALMSDRFLTQFNIENLIRRSALFGIISVGAAFVIITGGIDLSIGSVVCMIGCLLPWMLVQQEFSVPLALLISLGISLAVGLSHGLLITKVRLQPFVVTLCGLLVYRGITRGIVQDQTQGFKSGYQSLRALAQGQMPLPGTDFGIPYPCLILAVVAVLAILFLNYTIYGRYMLALGRNETAARYSGINTDRMIILAYMICALLSGLGGMLFVLDVGSAQPVDFGNFYELYAIAAAVLGGCSLRGGEGTIIGVVIGAAVMQVLKNSITLIDAIPTNIEFAVIGIVILGGVIADEYVKRFAAARRARLQAELAQQAE</sequence>
<name>A0A517M6C0_9BACT</name>
<dbReference type="AlphaFoldDB" id="A0A517M6C0"/>
<feature type="transmembrane region" description="Helical" evidence="6">
    <location>
        <begin position="162"/>
        <end position="184"/>
    </location>
</feature>
<protein>
    <submittedName>
        <fullName evidence="7">Ribose transport system permease protein RbsC</fullName>
    </submittedName>
</protein>
<feature type="transmembrane region" description="Helical" evidence="6">
    <location>
        <begin position="113"/>
        <end position="131"/>
    </location>
</feature>
<dbReference type="EMBL" id="CP036261">
    <property type="protein sequence ID" value="QDS90424.1"/>
    <property type="molecule type" value="Genomic_DNA"/>
</dbReference>
<evidence type="ECO:0000256" key="4">
    <source>
        <dbReference type="ARBA" id="ARBA00022989"/>
    </source>
</evidence>
<dbReference type="CDD" id="cd06579">
    <property type="entry name" value="TM_PBP1_transp_AraH_like"/>
    <property type="match status" value="1"/>
</dbReference>
<proteinExistence type="predicted"/>
<gene>
    <name evidence="7" type="primary">rbsC_1</name>
    <name evidence="7" type="ORF">EC9_46320</name>
</gene>
<dbReference type="PANTHER" id="PTHR32196">
    <property type="entry name" value="ABC TRANSPORTER PERMEASE PROTEIN YPHD-RELATED-RELATED"/>
    <property type="match status" value="1"/>
</dbReference>
<evidence type="ECO:0000256" key="6">
    <source>
        <dbReference type="SAM" id="Phobius"/>
    </source>
</evidence>
<dbReference type="GO" id="GO:0005886">
    <property type="term" value="C:plasma membrane"/>
    <property type="evidence" value="ECO:0007669"/>
    <property type="project" value="UniProtKB-SubCell"/>
</dbReference>
<feature type="transmembrane region" description="Helical" evidence="6">
    <location>
        <begin position="35"/>
        <end position="52"/>
    </location>
</feature>
<dbReference type="KEGG" id="ruv:EC9_46320"/>
<dbReference type="GO" id="GO:0022857">
    <property type="term" value="F:transmembrane transporter activity"/>
    <property type="evidence" value="ECO:0007669"/>
    <property type="project" value="InterPro"/>
</dbReference>
<evidence type="ECO:0000256" key="3">
    <source>
        <dbReference type="ARBA" id="ARBA00022692"/>
    </source>
</evidence>
<feature type="transmembrane region" description="Helical" evidence="6">
    <location>
        <begin position="83"/>
        <end position="106"/>
    </location>
</feature>
<evidence type="ECO:0000256" key="2">
    <source>
        <dbReference type="ARBA" id="ARBA00022475"/>
    </source>
</evidence>
<evidence type="ECO:0000256" key="1">
    <source>
        <dbReference type="ARBA" id="ARBA00004651"/>
    </source>
</evidence>